<evidence type="ECO:0000313" key="5">
    <source>
        <dbReference type="EMBL" id="KAK4208010.1"/>
    </source>
</evidence>
<dbReference type="InterPro" id="IPR050936">
    <property type="entry name" value="AP-1-like"/>
</dbReference>
<reference evidence="5" key="1">
    <citation type="journal article" date="2023" name="Mol. Phylogenet. Evol.">
        <title>Genome-scale phylogeny and comparative genomics of the fungal order Sordariales.</title>
        <authorList>
            <person name="Hensen N."/>
            <person name="Bonometti L."/>
            <person name="Westerberg I."/>
            <person name="Brannstrom I.O."/>
            <person name="Guillou S."/>
            <person name="Cros-Aarteil S."/>
            <person name="Calhoun S."/>
            <person name="Haridas S."/>
            <person name="Kuo A."/>
            <person name="Mondo S."/>
            <person name="Pangilinan J."/>
            <person name="Riley R."/>
            <person name="LaButti K."/>
            <person name="Andreopoulos B."/>
            <person name="Lipzen A."/>
            <person name="Chen C."/>
            <person name="Yan M."/>
            <person name="Daum C."/>
            <person name="Ng V."/>
            <person name="Clum A."/>
            <person name="Steindorff A."/>
            <person name="Ohm R.A."/>
            <person name="Martin F."/>
            <person name="Silar P."/>
            <person name="Natvig D.O."/>
            <person name="Lalanne C."/>
            <person name="Gautier V."/>
            <person name="Ament-Velasquez S.L."/>
            <person name="Kruys A."/>
            <person name="Hutchinson M.I."/>
            <person name="Powell A.J."/>
            <person name="Barry K."/>
            <person name="Miller A.N."/>
            <person name="Grigoriev I.V."/>
            <person name="Debuchy R."/>
            <person name="Gladieux P."/>
            <person name="Hiltunen Thoren M."/>
            <person name="Johannesson H."/>
        </authorList>
    </citation>
    <scope>NUCLEOTIDE SEQUENCE</scope>
    <source>
        <strain evidence="5">PSN293</strain>
    </source>
</reference>
<evidence type="ECO:0000313" key="6">
    <source>
        <dbReference type="Proteomes" id="UP001301769"/>
    </source>
</evidence>
<comment type="subcellular location">
    <subcellularLocation>
        <location evidence="1">Nucleus</location>
    </subcellularLocation>
</comment>
<dbReference type="GO" id="GO:0090575">
    <property type="term" value="C:RNA polymerase II transcription regulator complex"/>
    <property type="evidence" value="ECO:0007669"/>
    <property type="project" value="TreeGrafter"/>
</dbReference>
<dbReference type="AlphaFoldDB" id="A0AAN6XYN2"/>
<dbReference type="PROSITE" id="PS50217">
    <property type="entry name" value="BZIP"/>
    <property type="match status" value="1"/>
</dbReference>
<sequence>MSVNVFRFFRPTGEEKEEKSEKRRAQVRRAQQTYRLRKDQYTRALEKEVSRLRSVEADLSLEIQRLRDTVSSQQRLLAKENSWGDLWDYVANDEHVSRETGISPLSDQSQLAALSEVTLDSQWTATVTSPSERGQPALPFAFESRPAPGESIPPASQHPKARDCQPGPSSELTTTAMEFVLALESPCLSHIHGDPSTPHQANGHALTTSSYVLSLSPQLPSSSQSPSTSLESNKAAVIRGLDSAPRNILDRLLALSTNFALEDELTPIQAWKRISAQMGSMRNPSTNGSKNGQLEWSLKELVRRLSGTIKCHGFGAVLKVDVFEKVVRDVMIGQGWESVGAGGNISGARQLFI</sequence>
<dbReference type="SUPFAM" id="SSF57959">
    <property type="entry name" value="Leucine zipper domain"/>
    <property type="match status" value="1"/>
</dbReference>
<dbReference type="SMART" id="SM00338">
    <property type="entry name" value="BRLZ"/>
    <property type="match status" value="1"/>
</dbReference>
<protein>
    <recommendedName>
        <fullName evidence="4">BZIP domain-containing protein</fullName>
    </recommendedName>
</protein>
<dbReference type="PANTHER" id="PTHR40621:SF6">
    <property type="entry name" value="AP-1-LIKE TRANSCRIPTION FACTOR YAP1-RELATED"/>
    <property type="match status" value="1"/>
</dbReference>
<keyword evidence="2" id="KW-0539">Nucleus</keyword>
<dbReference type="Pfam" id="PF00170">
    <property type="entry name" value="bZIP_1"/>
    <property type="match status" value="1"/>
</dbReference>
<evidence type="ECO:0000256" key="3">
    <source>
        <dbReference type="SAM" id="MobiDB-lite"/>
    </source>
</evidence>
<organism evidence="5 6">
    <name type="scientific">Rhypophila decipiens</name>
    <dbReference type="NCBI Taxonomy" id="261697"/>
    <lineage>
        <taxon>Eukaryota</taxon>
        <taxon>Fungi</taxon>
        <taxon>Dikarya</taxon>
        <taxon>Ascomycota</taxon>
        <taxon>Pezizomycotina</taxon>
        <taxon>Sordariomycetes</taxon>
        <taxon>Sordariomycetidae</taxon>
        <taxon>Sordariales</taxon>
        <taxon>Naviculisporaceae</taxon>
        <taxon>Rhypophila</taxon>
    </lineage>
</organism>
<proteinExistence type="predicted"/>
<comment type="caution">
    <text evidence="5">The sequence shown here is derived from an EMBL/GenBank/DDBJ whole genome shotgun (WGS) entry which is preliminary data.</text>
</comment>
<dbReference type="GO" id="GO:0000976">
    <property type="term" value="F:transcription cis-regulatory region binding"/>
    <property type="evidence" value="ECO:0007669"/>
    <property type="project" value="InterPro"/>
</dbReference>
<keyword evidence="6" id="KW-1185">Reference proteome</keyword>
<dbReference type="Gene3D" id="1.20.5.170">
    <property type="match status" value="1"/>
</dbReference>
<feature type="region of interest" description="Disordered" evidence="3">
    <location>
        <begin position="128"/>
        <end position="171"/>
    </location>
</feature>
<dbReference type="InterPro" id="IPR004827">
    <property type="entry name" value="bZIP"/>
</dbReference>
<dbReference type="Proteomes" id="UP001301769">
    <property type="component" value="Unassembled WGS sequence"/>
</dbReference>
<reference evidence="5" key="2">
    <citation type="submission" date="2023-05" db="EMBL/GenBank/DDBJ databases">
        <authorList>
            <consortium name="Lawrence Berkeley National Laboratory"/>
            <person name="Steindorff A."/>
            <person name="Hensen N."/>
            <person name="Bonometti L."/>
            <person name="Westerberg I."/>
            <person name="Brannstrom I.O."/>
            <person name="Guillou S."/>
            <person name="Cros-Aarteil S."/>
            <person name="Calhoun S."/>
            <person name="Haridas S."/>
            <person name="Kuo A."/>
            <person name="Mondo S."/>
            <person name="Pangilinan J."/>
            <person name="Riley R."/>
            <person name="Labutti K."/>
            <person name="Andreopoulos B."/>
            <person name="Lipzen A."/>
            <person name="Chen C."/>
            <person name="Yanf M."/>
            <person name="Daum C."/>
            <person name="Ng V."/>
            <person name="Clum A."/>
            <person name="Ohm R."/>
            <person name="Martin F."/>
            <person name="Silar P."/>
            <person name="Natvig D."/>
            <person name="Lalanne C."/>
            <person name="Gautier V."/>
            <person name="Ament-Velasquez S.L."/>
            <person name="Kruys A."/>
            <person name="Hutchinson M.I."/>
            <person name="Powell A.J."/>
            <person name="Barry K."/>
            <person name="Miller A.N."/>
            <person name="Grigoriev I.V."/>
            <person name="Debuchy R."/>
            <person name="Gladieux P."/>
            <person name="Thoren M.H."/>
            <person name="Johannesson H."/>
        </authorList>
    </citation>
    <scope>NUCLEOTIDE SEQUENCE</scope>
    <source>
        <strain evidence="5">PSN293</strain>
    </source>
</reference>
<dbReference type="CDD" id="cd14688">
    <property type="entry name" value="bZIP_YAP"/>
    <property type="match status" value="1"/>
</dbReference>
<dbReference type="PANTHER" id="PTHR40621">
    <property type="entry name" value="TRANSCRIPTION FACTOR KAPC-RELATED"/>
    <property type="match status" value="1"/>
</dbReference>
<dbReference type="EMBL" id="MU858263">
    <property type="protein sequence ID" value="KAK4208010.1"/>
    <property type="molecule type" value="Genomic_DNA"/>
</dbReference>
<evidence type="ECO:0000256" key="2">
    <source>
        <dbReference type="ARBA" id="ARBA00023242"/>
    </source>
</evidence>
<name>A0AAN6XYN2_9PEZI</name>
<evidence type="ECO:0000259" key="4">
    <source>
        <dbReference type="PROSITE" id="PS50217"/>
    </source>
</evidence>
<feature type="domain" description="BZIP" evidence="4">
    <location>
        <begin position="17"/>
        <end position="80"/>
    </location>
</feature>
<evidence type="ECO:0000256" key="1">
    <source>
        <dbReference type="ARBA" id="ARBA00004123"/>
    </source>
</evidence>
<dbReference type="GO" id="GO:0001228">
    <property type="term" value="F:DNA-binding transcription activator activity, RNA polymerase II-specific"/>
    <property type="evidence" value="ECO:0007669"/>
    <property type="project" value="TreeGrafter"/>
</dbReference>
<gene>
    <name evidence="5" type="ORF">QBC37DRAFT_432623</name>
</gene>
<dbReference type="InterPro" id="IPR046347">
    <property type="entry name" value="bZIP_sf"/>
</dbReference>
<accession>A0AAN6XYN2</accession>